<gene>
    <name evidence="2" type="ORF">STAS_19199</name>
</gene>
<reference evidence="3" key="1">
    <citation type="journal article" date="2019" name="Curr. Biol.">
        <title>Genome Sequence of Striga asiatica Provides Insight into the Evolution of Plant Parasitism.</title>
        <authorList>
            <person name="Yoshida S."/>
            <person name="Kim S."/>
            <person name="Wafula E.K."/>
            <person name="Tanskanen J."/>
            <person name="Kim Y.M."/>
            <person name="Honaas L."/>
            <person name="Yang Z."/>
            <person name="Spallek T."/>
            <person name="Conn C.E."/>
            <person name="Ichihashi Y."/>
            <person name="Cheong K."/>
            <person name="Cui S."/>
            <person name="Der J.P."/>
            <person name="Gundlach H."/>
            <person name="Jiao Y."/>
            <person name="Hori C."/>
            <person name="Ishida J.K."/>
            <person name="Kasahara H."/>
            <person name="Kiba T."/>
            <person name="Kim M.S."/>
            <person name="Koo N."/>
            <person name="Laohavisit A."/>
            <person name="Lee Y.H."/>
            <person name="Lumba S."/>
            <person name="McCourt P."/>
            <person name="Mortimer J.C."/>
            <person name="Mutuku J.M."/>
            <person name="Nomura T."/>
            <person name="Sasaki-Sekimoto Y."/>
            <person name="Seto Y."/>
            <person name="Wang Y."/>
            <person name="Wakatake T."/>
            <person name="Sakakibara H."/>
            <person name="Demura T."/>
            <person name="Yamaguchi S."/>
            <person name="Yoneyama K."/>
            <person name="Manabe R.I."/>
            <person name="Nelson D.C."/>
            <person name="Schulman A.H."/>
            <person name="Timko M.P."/>
            <person name="dePamphilis C.W."/>
            <person name="Choi D."/>
            <person name="Shirasu K."/>
        </authorList>
    </citation>
    <scope>NUCLEOTIDE SEQUENCE [LARGE SCALE GENOMIC DNA]</scope>
    <source>
        <strain evidence="3">cv. UVA1</strain>
    </source>
</reference>
<organism evidence="2 3">
    <name type="scientific">Striga asiatica</name>
    <name type="common">Asiatic witchweed</name>
    <name type="synonym">Buchnera asiatica</name>
    <dbReference type="NCBI Taxonomy" id="4170"/>
    <lineage>
        <taxon>Eukaryota</taxon>
        <taxon>Viridiplantae</taxon>
        <taxon>Streptophyta</taxon>
        <taxon>Embryophyta</taxon>
        <taxon>Tracheophyta</taxon>
        <taxon>Spermatophyta</taxon>
        <taxon>Magnoliopsida</taxon>
        <taxon>eudicotyledons</taxon>
        <taxon>Gunneridae</taxon>
        <taxon>Pentapetalae</taxon>
        <taxon>asterids</taxon>
        <taxon>lamiids</taxon>
        <taxon>Lamiales</taxon>
        <taxon>Orobanchaceae</taxon>
        <taxon>Buchnereae</taxon>
        <taxon>Striga</taxon>
    </lineage>
</organism>
<keyword evidence="2" id="KW-0670">Pyruvate</keyword>
<dbReference type="Proteomes" id="UP000325081">
    <property type="component" value="Unassembled WGS sequence"/>
</dbReference>
<feature type="transmembrane region" description="Helical" evidence="1">
    <location>
        <begin position="20"/>
        <end position="41"/>
    </location>
</feature>
<dbReference type="AlphaFoldDB" id="A0A5A7QEM7"/>
<keyword evidence="2" id="KW-0808">Transferase</keyword>
<keyword evidence="1" id="KW-0812">Transmembrane</keyword>
<evidence type="ECO:0000313" key="2">
    <source>
        <dbReference type="EMBL" id="GER42411.1"/>
    </source>
</evidence>
<evidence type="ECO:0000256" key="1">
    <source>
        <dbReference type="SAM" id="Phobius"/>
    </source>
</evidence>
<sequence length="322" mass="35041">MVKATLPPTATKSPSPQVKLVLAVAPGAVALGAFFLLFSNVGKMVFVLRKRVYIVKWQLSVQHLCASRLPAREDGSEAHEALASVSRLLLKETLTKFPGIPLLAFSPEDLFPIILEAGLLTSGISPFVEAFFTGACTLLTSLVNFREATLLSSFDVDLSLIDFLEVLRTWDLKSFFAPFNLGLSLPLESIFPSQLFLNALGPISNPCTILFLTKFPPGTFFPITLPPRTGLAFSLIFACCLTPFANFSNELVGDEGIDLEPPEKGFTFPTGSFFTSSNKAGLDSWDFDRVNTGGLFFFSEINTFSSLLELVLVPSSFLCADL</sequence>
<name>A0A5A7QEM7_STRAF</name>
<keyword evidence="1" id="KW-0472">Membrane</keyword>
<keyword evidence="1" id="KW-1133">Transmembrane helix</keyword>
<protein>
    <submittedName>
        <fullName evidence="2">Pyruvate kinase</fullName>
    </submittedName>
</protein>
<dbReference type="EMBL" id="BKCP01006317">
    <property type="protein sequence ID" value="GER42411.1"/>
    <property type="molecule type" value="Genomic_DNA"/>
</dbReference>
<proteinExistence type="predicted"/>
<keyword evidence="3" id="KW-1185">Reference proteome</keyword>
<keyword evidence="2" id="KW-0418">Kinase</keyword>
<evidence type="ECO:0000313" key="3">
    <source>
        <dbReference type="Proteomes" id="UP000325081"/>
    </source>
</evidence>
<accession>A0A5A7QEM7</accession>
<dbReference type="GO" id="GO:0016301">
    <property type="term" value="F:kinase activity"/>
    <property type="evidence" value="ECO:0007669"/>
    <property type="project" value="UniProtKB-KW"/>
</dbReference>
<comment type="caution">
    <text evidence="2">The sequence shown here is derived from an EMBL/GenBank/DDBJ whole genome shotgun (WGS) entry which is preliminary data.</text>
</comment>